<keyword evidence="3" id="KW-1185">Reference proteome</keyword>
<dbReference type="SUPFAM" id="SSF52141">
    <property type="entry name" value="Uracil-DNA glycosylase-like"/>
    <property type="match status" value="1"/>
</dbReference>
<reference evidence="2" key="1">
    <citation type="submission" date="2023-07" db="EMBL/GenBank/DDBJ databases">
        <authorList>
            <person name="Kim M.K."/>
        </authorList>
    </citation>
    <scope>NUCLEOTIDE SEQUENCE</scope>
    <source>
        <strain evidence="2">ASUV-10-1</strain>
    </source>
</reference>
<dbReference type="EMBL" id="JAUQSY010000009">
    <property type="protein sequence ID" value="MDO7875955.1"/>
    <property type="molecule type" value="Genomic_DNA"/>
</dbReference>
<gene>
    <name evidence="2" type="ORF">Q5H93_14520</name>
</gene>
<dbReference type="CDD" id="cd19375">
    <property type="entry name" value="UDG-F3-like_SMUG2"/>
    <property type="match status" value="1"/>
</dbReference>
<organism evidence="2 3">
    <name type="scientific">Hymenobacter aranciens</name>
    <dbReference type="NCBI Taxonomy" id="3063996"/>
    <lineage>
        <taxon>Bacteria</taxon>
        <taxon>Pseudomonadati</taxon>
        <taxon>Bacteroidota</taxon>
        <taxon>Cytophagia</taxon>
        <taxon>Cytophagales</taxon>
        <taxon>Hymenobacteraceae</taxon>
        <taxon>Hymenobacter</taxon>
    </lineage>
</organism>
<dbReference type="InterPro" id="IPR005122">
    <property type="entry name" value="Uracil-DNA_glycosylase-like"/>
</dbReference>
<dbReference type="RefSeq" id="WP_305007286.1">
    <property type="nucleotide sequence ID" value="NZ_JAUQSY010000009.1"/>
</dbReference>
<dbReference type="InterPro" id="IPR036895">
    <property type="entry name" value="Uracil-DNA_glycosylase-like_sf"/>
</dbReference>
<accession>A0ABT9BCG1</accession>
<dbReference type="Gene3D" id="3.40.470.10">
    <property type="entry name" value="Uracil-DNA glycosylase-like domain"/>
    <property type="match status" value="1"/>
</dbReference>
<evidence type="ECO:0000313" key="2">
    <source>
        <dbReference type="EMBL" id="MDO7875955.1"/>
    </source>
</evidence>
<feature type="domain" description="Uracil-DNA glycosylase-like" evidence="1">
    <location>
        <begin position="51"/>
        <end position="218"/>
    </location>
</feature>
<dbReference type="Proteomes" id="UP001176429">
    <property type="component" value="Unassembled WGS sequence"/>
</dbReference>
<evidence type="ECO:0000313" key="3">
    <source>
        <dbReference type="Proteomes" id="UP001176429"/>
    </source>
</evidence>
<proteinExistence type="predicted"/>
<dbReference type="InterPro" id="IPR032579">
    <property type="entry name" value="Phe_SMUG2-like"/>
</dbReference>
<comment type="caution">
    <text evidence="2">The sequence shown here is derived from an EMBL/GenBank/DDBJ whole genome shotgun (WGS) entry which is preliminary data.</text>
</comment>
<sequence length="227" mass="26118">MPNFAHRLLHFLRSFPLPVALPDKVQTLSPYQDPSVYPLLTQFAKQYYAGEQPRVAVLGINPGRLGNGRTGIAFTDPAALTLHCGIQHDLPLKQPELSSQFIYKMIAELGGPTEFYRHFYLGSIYPLVLLREGRNYNYYDSPAVTRALWDDMRQSLQRLVQEVGVRTDVVVCLGRRNATFLRKLNDELQLFDKILVLDHPRYLMQYRRRELAENVAHYAEVLGQTLN</sequence>
<evidence type="ECO:0000259" key="1">
    <source>
        <dbReference type="Pfam" id="PF03167"/>
    </source>
</evidence>
<protein>
    <submittedName>
        <fullName evidence="2">DUF4918 family protein</fullName>
    </submittedName>
</protein>
<dbReference type="Pfam" id="PF03167">
    <property type="entry name" value="UDG"/>
    <property type="match status" value="1"/>
</dbReference>
<name>A0ABT9BCG1_9BACT</name>